<keyword evidence="14" id="KW-1185">Reference proteome</keyword>
<sequence length="193" mass="20364">MSLADATAAVADGGLVVYPTDTVYGLAGDALDSEAIERVFAAKGRDRSKPLSMGVGSVDAALDYVDASEREEAFMREFLPGAVTVVCEKRDRVPDALTGGKPKVGVRVPDHELALDFLDAAGPVTATSANRSGRSNARRVTDLDPEIRDAARVVLDGGETRGGESTVVDAAAGVIHRRGRDADRIEAWLEERA</sequence>
<dbReference type="Pfam" id="PF01300">
    <property type="entry name" value="Sua5_yciO_yrdC"/>
    <property type="match status" value="1"/>
</dbReference>
<keyword evidence="6" id="KW-0819">tRNA processing</keyword>
<dbReference type="AlphaFoldDB" id="A0AAV3SZS7"/>
<keyword evidence="9" id="KW-0067">ATP-binding</keyword>
<evidence type="ECO:0000256" key="2">
    <source>
        <dbReference type="ARBA" id="ARBA00007663"/>
    </source>
</evidence>
<comment type="catalytic activity">
    <reaction evidence="11">
        <text>L-threonine + hydrogencarbonate + ATP = L-threonylcarbamoyladenylate + diphosphate + H2O</text>
        <dbReference type="Rhea" id="RHEA:36407"/>
        <dbReference type="ChEBI" id="CHEBI:15377"/>
        <dbReference type="ChEBI" id="CHEBI:17544"/>
        <dbReference type="ChEBI" id="CHEBI:30616"/>
        <dbReference type="ChEBI" id="CHEBI:33019"/>
        <dbReference type="ChEBI" id="CHEBI:57926"/>
        <dbReference type="ChEBI" id="CHEBI:73682"/>
        <dbReference type="EC" id="2.7.7.87"/>
    </reaction>
</comment>
<keyword evidence="5" id="KW-0808">Transferase</keyword>
<dbReference type="EC" id="2.7.7.87" evidence="3"/>
<dbReference type="PANTHER" id="PTHR17490:SF16">
    <property type="entry name" value="THREONYLCARBAMOYL-AMP SYNTHASE"/>
    <property type="match status" value="1"/>
</dbReference>
<feature type="domain" description="YrdC-like" evidence="12">
    <location>
        <begin position="1"/>
        <end position="181"/>
    </location>
</feature>
<dbReference type="InterPro" id="IPR006070">
    <property type="entry name" value="Sua5-like_dom"/>
</dbReference>
<dbReference type="InterPro" id="IPR050156">
    <property type="entry name" value="TC-AMP_synthase_SUA5"/>
</dbReference>
<keyword evidence="8" id="KW-0547">Nucleotide-binding</keyword>
<evidence type="ECO:0000256" key="10">
    <source>
        <dbReference type="ARBA" id="ARBA00029774"/>
    </source>
</evidence>
<evidence type="ECO:0000256" key="11">
    <source>
        <dbReference type="ARBA" id="ARBA00048366"/>
    </source>
</evidence>
<dbReference type="EMBL" id="BAAADU010000002">
    <property type="protein sequence ID" value="GAA0649198.1"/>
    <property type="molecule type" value="Genomic_DNA"/>
</dbReference>
<evidence type="ECO:0000259" key="12">
    <source>
        <dbReference type="PROSITE" id="PS51163"/>
    </source>
</evidence>
<protein>
    <recommendedName>
        <fullName evidence="10">L-threonylcarbamoyladenylate synthase</fullName>
        <ecNumber evidence="3">2.7.7.87</ecNumber>
    </recommendedName>
    <alternativeName>
        <fullName evidence="10">L-threonylcarbamoyladenylate synthase</fullName>
    </alternativeName>
</protein>
<dbReference type="Proteomes" id="UP001500194">
    <property type="component" value="Unassembled WGS sequence"/>
</dbReference>
<evidence type="ECO:0000313" key="14">
    <source>
        <dbReference type="Proteomes" id="UP001500194"/>
    </source>
</evidence>
<dbReference type="NCBIfam" id="TIGR00057">
    <property type="entry name" value="L-threonylcarbamoyladenylate synthase"/>
    <property type="match status" value="1"/>
</dbReference>
<gene>
    <name evidence="13" type="ORF">GCM10009019_09850</name>
</gene>
<keyword evidence="4" id="KW-0963">Cytoplasm</keyword>
<proteinExistence type="inferred from homology"/>
<evidence type="ECO:0000256" key="9">
    <source>
        <dbReference type="ARBA" id="ARBA00022840"/>
    </source>
</evidence>
<dbReference type="GO" id="GO:0008033">
    <property type="term" value="P:tRNA processing"/>
    <property type="evidence" value="ECO:0007669"/>
    <property type="project" value="UniProtKB-KW"/>
</dbReference>
<name>A0AAV3SZS7_9EURY</name>
<evidence type="ECO:0000313" key="13">
    <source>
        <dbReference type="EMBL" id="GAA0649198.1"/>
    </source>
</evidence>
<comment type="subcellular location">
    <subcellularLocation>
        <location evidence="1">Cytoplasm</location>
    </subcellularLocation>
</comment>
<dbReference type="GeneID" id="68571889"/>
<evidence type="ECO:0000256" key="1">
    <source>
        <dbReference type="ARBA" id="ARBA00004496"/>
    </source>
</evidence>
<reference evidence="13 14" key="1">
    <citation type="journal article" date="2019" name="Int. J. Syst. Evol. Microbiol.">
        <title>The Global Catalogue of Microorganisms (GCM) 10K type strain sequencing project: providing services to taxonomists for standard genome sequencing and annotation.</title>
        <authorList>
            <consortium name="The Broad Institute Genomics Platform"/>
            <consortium name="The Broad Institute Genome Sequencing Center for Infectious Disease"/>
            <person name="Wu L."/>
            <person name="Ma J."/>
        </authorList>
    </citation>
    <scope>NUCLEOTIDE SEQUENCE [LARGE SCALE GENOMIC DNA]</scope>
    <source>
        <strain evidence="13 14">JCM 16327</strain>
    </source>
</reference>
<keyword evidence="7" id="KW-0548">Nucleotidyltransferase</keyword>
<dbReference type="GO" id="GO:0006450">
    <property type="term" value="P:regulation of translational fidelity"/>
    <property type="evidence" value="ECO:0007669"/>
    <property type="project" value="TreeGrafter"/>
</dbReference>
<organism evidence="13 14">
    <name type="scientific">Salarchaeum japonicum</name>
    <dbReference type="NCBI Taxonomy" id="555573"/>
    <lineage>
        <taxon>Archaea</taxon>
        <taxon>Methanobacteriati</taxon>
        <taxon>Methanobacteriota</taxon>
        <taxon>Stenosarchaea group</taxon>
        <taxon>Halobacteria</taxon>
        <taxon>Halobacteriales</taxon>
        <taxon>Halobacteriaceae</taxon>
    </lineage>
</organism>
<dbReference type="InterPro" id="IPR017945">
    <property type="entry name" value="DHBP_synth_RibB-like_a/b_dom"/>
</dbReference>
<dbReference type="GO" id="GO:0061710">
    <property type="term" value="F:L-threonylcarbamoyladenylate synthase"/>
    <property type="evidence" value="ECO:0007669"/>
    <property type="project" value="UniProtKB-EC"/>
</dbReference>
<dbReference type="PROSITE" id="PS51163">
    <property type="entry name" value="YRDC"/>
    <property type="match status" value="1"/>
</dbReference>
<dbReference type="GO" id="GO:0005737">
    <property type="term" value="C:cytoplasm"/>
    <property type="evidence" value="ECO:0007669"/>
    <property type="project" value="UniProtKB-SubCell"/>
</dbReference>
<dbReference type="GO" id="GO:0003725">
    <property type="term" value="F:double-stranded RNA binding"/>
    <property type="evidence" value="ECO:0007669"/>
    <property type="project" value="InterPro"/>
</dbReference>
<evidence type="ECO:0000256" key="8">
    <source>
        <dbReference type="ARBA" id="ARBA00022741"/>
    </source>
</evidence>
<accession>A0AAV3SZS7</accession>
<evidence type="ECO:0000256" key="4">
    <source>
        <dbReference type="ARBA" id="ARBA00022490"/>
    </source>
</evidence>
<evidence type="ECO:0000256" key="3">
    <source>
        <dbReference type="ARBA" id="ARBA00012584"/>
    </source>
</evidence>
<dbReference type="Gene3D" id="3.90.870.10">
    <property type="entry name" value="DHBP synthase"/>
    <property type="match status" value="1"/>
</dbReference>
<evidence type="ECO:0000256" key="5">
    <source>
        <dbReference type="ARBA" id="ARBA00022679"/>
    </source>
</evidence>
<evidence type="ECO:0000256" key="6">
    <source>
        <dbReference type="ARBA" id="ARBA00022694"/>
    </source>
</evidence>
<evidence type="ECO:0000256" key="7">
    <source>
        <dbReference type="ARBA" id="ARBA00022695"/>
    </source>
</evidence>
<dbReference type="GO" id="GO:0005524">
    <property type="term" value="F:ATP binding"/>
    <property type="evidence" value="ECO:0007669"/>
    <property type="project" value="UniProtKB-KW"/>
</dbReference>
<dbReference type="SUPFAM" id="SSF55821">
    <property type="entry name" value="YrdC/RibB"/>
    <property type="match status" value="1"/>
</dbReference>
<dbReference type="PANTHER" id="PTHR17490">
    <property type="entry name" value="SUA5"/>
    <property type="match status" value="1"/>
</dbReference>
<dbReference type="GO" id="GO:0000049">
    <property type="term" value="F:tRNA binding"/>
    <property type="evidence" value="ECO:0007669"/>
    <property type="project" value="TreeGrafter"/>
</dbReference>
<comment type="similarity">
    <text evidence="2">Belongs to the SUA5 family.</text>
</comment>
<comment type="caution">
    <text evidence="13">The sequence shown here is derived from an EMBL/GenBank/DDBJ whole genome shotgun (WGS) entry which is preliminary data.</text>
</comment>
<dbReference type="RefSeq" id="WP_227261310.1">
    <property type="nucleotide sequence ID" value="NZ_BAAADU010000002.1"/>
</dbReference>